<feature type="domain" description="Glycosyltransferase 2-like" evidence="7">
    <location>
        <begin position="181"/>
        <end position="364"/>
    </location>
</feature>
<dbReference type="Proteomes" id="UP000287394">
    <property type="component" value="Chromosome"/>
</dbReference>
<evidence type="ECO:0000259" key="7">
    <source>
        <dbReference type="Pfam" id="PF13632"/>
    </source>
</evidence>
<name>A0A402CU58_9BACT</name>
<reference evidence="8 9" key="1">
    <citation type="journal article" date="2019" name="Int. J. Syst. Evol. Microbiol.">
        <title>Capsulimonas corticalis gen. nov., sp. nov., an aerobic capsulated bacterium, of a novel bacterial order, Capsulimonadales ord. nov., of the class Armatimonadia of the phylum Armatimonadetes.</title>
        <authorList>
            <person name="Li J."/>
            <person name="Kudo C."/>
            <person name="Tonouchi A."/>
        </authorList>
    </citation>
    <scope>NUCLEOTIDE SEQUENCE [LARGE SCALE GENOMIC DNA]</scope>
    <source>
        <strain evidence="8 9">AX-7</strain>
    </source>
</reference>
<dbReference type="InterPro" id="IPR029044">
    <property type="entry name" value="Nucleotide-diphossugar_trans"/>
</dbReference>
<keyword evidence="4" id="KW-0812">Transmembrane</keyword>
<evidence type="ECO:0000256" key="4">
    <source>
        <dbReference type="ARBA" id="ARBA00022692"/>
    </source>
</evidence>
<keyword evidence="5" id="KW-1133">Transmembrane helix</keyword>
<keyword evidence="3" id="KW-0808">Transferase</keyword>
<dbReference type="SUPFAM" id="SSF53448">
    <property type="entry name" value="Nucleotide-diphospho-sugar transferases"/>
    <property type="match status" value="1"/>
</dbReference>
<dbReference type="AlphaFoldDB" id="A0A402CU58"/>
<evidence type="ECO:0000313" key="9">
    <source>
        <dbReference type="Proteomes" id="UP000287394"/>
    </source>
</evidence>
<comment type="subcellular location">
    <subcellularLocation>
        <location evidence="1">Membrane</location>
        <topology evidence="1">Multi-pass membrane protein</topology>
    </subcellularLocation>
</comment>
<evidence type="ECO:0000256" key="3">
    <source>
        <dbReference type="ARBA" id="ARBA00022679"/>
    </source>
</evidence>
<dbReference type="InterPro" id="IPR050321">
    <property type="entry name" value="Glycosyltr_2/OpgH_subfam"/>
</dbReference>
<dbReference type="Pfam" id="PF13632">
    <property type="entry name" value="Glyco_trans_2_3"/>
    <property type="match status" value="1"/>
</dbReference>
<proteinExistence type="predicted"/>
<dbReference type="RefSeq" id="WP_165864115.1">
    <property type="nucleotide sequence ID" value="NZ_AP025739.1"/>
</dbReference>
<dbReference type="PANTHER" id="PTHR43867">
    <property type="entry name" value="CELLULOSE SYNTHASE CATALYTIC SUBUNIT A [UDP-FORMING]"/>
    <property type="match status" value="1"/>
</dbReference>
<accession>A0A402CU58</accession>
<evidence type="ECO:0000256" key="6">
    <source>
        <dbReference type="ARBA" id="ARBA00023136"/>
    </source>
</evidence>
<gene>
    <name evidence="8" type="ORF">CCAX7_009100</name>
</gene>
<organism evidence="8 9">
    <name type="scientific">Capsulimonas corticalis</name>
    <dbReference type="NCBI Taxonomy" id="2219043"/>
    <lineage>
        <taxon>Bacteria</taxon>
        <taxon>Bacillati</taxon>
        <taxon>Armatimonadota</taxon>
        <taxon>Armatimonadia</taxon>
        <taxon>Capsulimonadales</taxon>
        <taxon>Capsulimonadaceae</taxon>
        <taxon>Capsulimonas</taxon>
    </lineage>
</organism>
<keyword evidence="6" id="KW-0472">Membrane</keyword>
<evidence type="ECO:0000256" key="5">
    <source>
        <dbReference type="ARBA" id="ARBA00022989"/>
    </source>
</evidence>
<dbReference type="InterPro" id="IPR001173">
    <property type="entry name" value="Glyco_trans_2-like"/>
</dbReference>
<keyword evidence="2" id="KW-0328">Glycosyltransferase</keyword>
<keyword evidence="9" id="KW-1185">Reference proteome</keyword>
<dbReference type="PANTHER" id="PTHR43867:SF2">
    <property type="entry name" value="CELLULOSE SYNTHASE CATALYTIC SUBUNIT A [UDP-FORMING]"/>
    <property type="match status" value="1"/>
</dbReference>
<evidence type="ECO:0000313" key="8">
    <source>
        <dbReference type="EMBL" id="BDI28859.1"/>
    </source>
</evidence>
<sequence>MRQVRAKRASAGSPLAGFWRSFAMVSILATAIPMTIDIILARRFPGFLTGLLYVMAVVYGLTNIMLIWESVSAWRAVPPLPADLAEPPVCSAIIAAYLPNEQHIIEQTVDHMLTTIDLPADRLEVILAYNTPYPLPVEDRLRELAARDPRLKVLCVVDSRSKAANVNAALTVARGEILGIYDADHWPAADCFRRAWRWISEGWDVVQGRCAIRNHDENALTRSIAVEFDVMYSVSHQGRSRISGSGIFGGSNGYWRAETLRAAGMNPRMLTEDIDCTVRAILTGARIVHDRDLVSVELAPTRVSHWLIQRKRWSQGWLEVTLKHQRAMLASKHLTPRQKVLWFYLLSWRECFPLLSTQLFPMVFAAWIVGQRVHWFATPYLQAAAVLNLGCSLFVLLIAYLRATRLGRRGHGAWYLIHGVFGLIYSTLKTTITLVAQYCHLIRDREWVTTPRDDSSGAPAAANDHVSTLSS</sequence>
<dbReference type="GO" id="GO:0016757">
    <property type="term" value="F:glycosyltransferase activity"/>
    <property type="evidence" value="ECO:0007669"/>
    <property type="project" value="UniProtKB-KW"/>
</dbReference>
<protein>
    <recommendedName>
        <fullName evidence="7">Glycosyltransferase 2-like domain-containing protein</fullName>
    </recommendedName>
</protein>
<dbReference type="Gene3D" id="3.90.550.10">
    <property type="entry name" value="Spore Coat Polysaccharide Biosynthesis Protein SpsA, Chain A"/>
    <property type="match status" value="1"/>
</dbReference>
<dbReference type="GO" id="GO:0016020">
    <property type="term" value="C:membrane"/>
    <property type="evidence" value="ECO:0007669"/>
    <property type="project" value="UniProtKB-SubCell"/>
</dbReference>
<dbReference type="KEGG" id="ccot:CCAX7_009100"/>
<evidence type="ECO:0000256" key="2">
    <source>
        <dbReference type="ARBA" id="ARBA00022676"/>
    </source>
</evidence>
<dbReference type="EMBL" id="AP025739">
    <property type="protein sequence ID" value="BDI28859.1"/>
    <property type="molecule type" value="Genomic_DNA"/>
</dbReference>
<evidence type="ECO:0000256" key="1">
    <source>
        <dbReference type="ARBA" id="ARBA00004141"/>
    </source>
</evidence>
<dbReference type="CDD" id="cd06423">
    <property type="entry name" value="CESA_like"/>
    <property type="match status" value="1"/>
</dbReference>